<accession>A0A3B3HMI6</accession>
<sequence>MLLSVNSRYQPIYCPSHLCCVYVYAHVCFICLHDSLCYHLYPPPSIPKCCHSNSRLTADIIKAVWPPDMMLAQSRNADQCGATWALAHKNGQYG</sequence>
<proteinExistence type="predicted"/>
<dbReference type="Bgee" id="ENSORLG00000027973">
    <property type="expression patterns" value="Expressed in brain and 1 other cell type or tissue"/>
</dbReference>
<keyword evidence="2" id="KW-1185">Reference proteome</keyword>
<reference evidence="1" key="2">
    <citation type="submission" date="2025-08" db="UniProtKB">
        <authorList>
            <consortium name="Ensembl"/>
        </authorList>
    </citation>
    <scope>IDENTIFICATION</scope>
    <source>
        <strain evidence="1">Hd-rR</strain>
    </source>
</reference>
<evidence type="ECO:0000313" key="1">
    <source>
        <dbReference type="Ensembl" id="ENSORLP00000032536.1"/>
    </source>
</evidence>
<reference evidence="1" key="3">
    <citation type="submission" date="2025-09" db="UniProtKB">
        <authorList>
            <consortium name="Ensembl"/>
        </authorList>
    </citation>
    <scope>IDENTIFICATION</scope>
    <source>
        <strain evidence="1">Hd-rR</strain>
    </source>
</reference>
<reference evidence="1 2" key="1">
    <citation type="journal article" date="2007" name="Nature">
        <title>The medaka draft genome and insights into vertebrate genome evolution.</title>
        <authorList>
            <person name="Kasahara M."/>
            <person name="Naruse K."/>
            <person name="Sasaki S."/>
            <person name="Nakatani Y."/>
            <person name="Qu W."/>
            <person name="Ahsan B."/>
            <person name="Yamada T."/>
            <person name="Nagayasu Y."/>
            <person name="Doi K."/>
            <person name="Kasai Y."/>
            <person name="Jindo T."/>
            <person name="Kobayashi D."/>
            <person name="Shimada A."/>
            <person name="Toyoda A."/>
            <person name="Kuroki Y."/>
            <person name="Fujiyama A."/>
            <person name="Sasaki T."/>
            <person name="Shimizu A."/>
            <person name="Asakawa S."/>
            <person name="Shimizu N."/>
            <person name="Hashimoto S."/>
            <person name="Yang J."/>
            <person name="Lee Y."/>
            <person name="Matsushima K."/>
            <person name="Sugano S."/>
            <person name="Sakaizumi M."/>
            <person name="Narita T."/>
            <person name="Ohishi K."/>
            <person name="Haga S."/>
            <person name="Ohta F."/>
            <person name="Nomoto H."/>
            <person name="Nogata K."/>
            <person name="Morishita T."/>
            <person name="Endo T."/>
            <person name="Shin-I T."/>
            <person name="Takeda H."/>
            <person name="Morishita S."/>
            <person name="Kohara Y."/>
        </authorList>
    </citation>
    <scope>NUCLEOTIDE SEQUENCE [LARGE SCALE GENOMIC DNA]</scope>
    <source>
        <strain evidence="1 2">Hd-rR</strain>
    </source>
</reference>
<organism evidence="1 2">
    <name type="scientific">Oryzias latipes</name>
    <name type="common">Japanese rice fish</name>
    <name type="synonym">Japanese killifish</name>
    <dbReference type="NCBI Taxonomy" id="8090"/>
    <lineage>
        <taxon>Eukaryota</taxon>
        <taxon>Metazoa</taxon>
        <taxon>Chordata</taxon>
        <taxon>Craniata</taxon>
        <taxon>Vertebrata</taxon>
        <taxon>Euteleostomi</taxon>
        <taxon>Actinopterygii</taxon>
        <taxon>Neopterygii</taxon>
        <taxon>Teleostei</taxon>
        <taxon>Neoteleostei</taxon>
        <taxon>Acanthomorphata</taxon>
        <taxon>Ovalentaria</taxon>
        <taxon>Atherinomorphae</taxon>
        <taxon>Beloniformes</taxon>
        <taxon>Adrianichthyidae</taxon>
        <taxon>Oryziinae</taxon>
        <taxon>Oryzias</taxon>
    </lineage>
</organism>
<dbReference type="InParanoid" id="A0A3B3HMI6"/>
<protein>
    <submittedName>
        <fullName evidence="1">Uncharacterized protein</fullName>
    </submittedName>
</protein>
<evidence type="ECO:0000313" key="2">
    <source>
        <dbReference type="Proteomes" id="UP000001038"/>
    </source>
</evidence>
<dbReference type="Proteomes" id="UP000001038">
    <property type="component" value="Chromosome 3"/>
</dbReference>
<dbReference type="AlphaFoldDB" id="A0A3B3HMI6"/>
<dbReference type="Ensembl" id="ENSORLT00000041413.1">
    <property type="protein sequence ID" value="ENSORLP00000032536.1"/>
    <property type="gene ID" value="ENSORLG00000027973.1"/>
</dbReference>
<name>A0A3B3HMI6_ORYLA</name>